<evidence type="ECO:0000313" key="3">
    <source>
        <dbReference type="EMBL" id="MBI3015628.1"/>
    </source>
</evidence>
<name>A0A932GQQ6_UNCTE</name>
<feature type="domain" description="Glycosyl transferase family 1" evidence="1">
    <location>
        <begin position="212"/>
        <end position="334"/>
    </location>
</feature>
<dbReference type="InterPro" id="IPR001296">
    <property type="entry name" value="Glyco_trans_1"/>
</dbReference>
<dbReference type="GO" id="GO:0016757">
    <property type="term" value="F:glycosyltransferase activity"/>
    <property type="evidence" value="ECO:0007669"/>
    <property type="project" value="InterPro"/>
</dbReference>
<dbReference type="PANTHER" id="PTHR12526">
    <property type="entry name" value="GLYCOSYLTRANSFERASE"/>
    <property type="match status" value="1"/>
</dbReference>
<evidence type="ECO:0000313" key="4">
    <source>
        <dbReference type="Proteomes" id="UP000741360"/>
    </source>
</evidence>
<reference evidence="3" key="1">
    <citation type="submission" date="2020-07" db="EMBL/GenBank/DDBJ databases">
        <title>Huge and variable diversity of episymbiotic CPR bacteria and DPANN archaea in groundwater ecosystems.</title>
        <authorList>
            <person name="He C.Y."/>
            <person name="Keren R."/>
            <person name="Whittaker M."/>
            <person name="Farag I.F."/>
            <person name="Doudna J."/>
            <person name="Cate J.H.D."/>
            <person name="Banfield J.F."/>
        </authorList>
    </citation>
    <scope>NUCLEOTIDE SEQUENCE</scope>
    <source>
        <strain evidence="3">NC_groundwater_717_Ag_S-0.2um_59_8</strain>
    </source>
</reference>
<sequence length="376" mass="42499">MKIALLAWESLHSIPVGGVGVHVTDLAAALECKGHEVHVFTRMGQDQPHLERIHRVWYHRCPFDLNPNFVDEIQNMCRSFVHHLFAAEDHMGAGFDVVHAHDWLASNAMVWVKEGRGRKGILTIHSTEYGRCGNNFWGGQSTRIRDHERHGTFCADRVVTVSKALKGEVMWMYNLPDWKVDVIYNGVNVHDFDGWVADPGVLRKNYDVGPLDPMVLFSGRMTYQKGPDLLVEAIPMILRYHPRTKFVFAGDGDMRGSCQHRAQQMGVDHACRFLGHRGGEELQNLYKISDVVCVPSRNEPFGITMASKNGGPDEFVWHEVTGLKIYPTSNSVAWGLGTLFTNFEWARWMGRNGRVAAEAAFSWNSVADRVLHVYCA</sequence>
<organism evidence="3 4">
    <name type="scientific">Tectimicrobiota bacterium</name>
    <dbReference type="NCBI Taxonomy" id="2528274"/>
    <lineage>
        <taxon>Bacteria</taxon>
        <taxon>Pseudomonadati</taxon>
        <taxon>Nitrospinota/Tectimicrobiota group</taxon>
        <taxon>Candidatus Tectimicrobiota</taxon>
    </lineage>
</organism>
<comment type="caution">
    <text evidence="3">The sequence shown here is derived from an EMBL/GenBank/DDBJ whole genome shotgun (WGS) entry which is preliminary data.</text>
</comment>
<dbReference type="Gene3D" id="3.40.50.2000">
    <property type="entry name" value="Glycogen Phosphorylase B"/>
    <property type="match status" value="2"/>
</dbReference>
<proteinExistence type="predicted"/>
<dbReference type="Pfam" id="PF00534">
    <property type="entry name" value="Glycos_transf_1"/>
    <property type="match status" value="1"/>
</dbReference>
<feature type="domain" description="Glycosyltransferase subfamily 4-like N-terminal" evidence="2">
    <location>
        <begin position="16"/>
        <end position="189"/>
    </location>
</feature>
<dbReference type="EMBL" id="JACPSX010000217">
    <property type="protein sequence ID" value="MBI3015628.1"/>
    <property type="molecule type" value="Genomic_DNA"/>
</dbReference>
<dbReference type="CDD" id="cd03801">
    <property type="entry name" value="GT4_PimA-like"/>
    <property type="match status" value="1"/>
</dbReference>
<dbReference type="PANTHER" id="PTHR12526:SF625">
    <property type="entry name" value="PHOSPHATIDYLINOSITOL GLYCAN-CLASS A"/>
    <property type="match status" value="1"/>
</dbReference>
<dbReference type="Pfam" id="PF13439">
    <property type="entry name" value="Glyco_transf_4"/>
    <property type="match status" value="1"/>
</dbReference>
<dbReference type="SUPFAM" id="SSF53756">
    <property type="entry name" value="UDP-Glycosyltransferase/glycogen phosphorylase"/>
    <property type="match status" value="1"/>
</dbReference>
<accession>A0A932GQQ6</accession>
<dbReference type="InterPro" id="IPR028098">
    <property type="entry name" value="Glyco_trans_4-like_N"/>
</dbReference>
<dbReference type="AlphaFoldDB" id="A0A932GQQ6"/>
<dbReference type="Proteomes" id="UP000741360">
    <property type="component" value="Unassembled WGS sequence"/>
</dbReference>
<gene>
    <name evidence="3" type="ORF">HYY65_11365</name>
</gene>
<evidence type="ECO:0000259" key="1">
    <source>
        <dbReference type="Pfam" id="PF00534"/>
    </source>
</evidence>
<protein>
    <submittedName>
        <fullName evidence="3">Glycosyltransferase family 4 protein</fullName>
    </submittedName>
</protein>
<evidence type="ECO:0000259" key="2">
    <source>
        <dbReference type="Pfam" id="PF13439"/>
    </source>
</evidence>